<dbReference type="InterPro" id="IPR013762">
    <property type="entry name" value="Integrase-like_cat_sf"/>
</dbReference>
<keyword evidence="4" id="KW-1185">Reference proteome</keyword>
<dbReference type="InterPro" id="IPR010998">
    <property type="entry name" value="Integrase_recombinase_N"/>
</dbReference>
<accession>A0A0C9T1M1</accession>
<dbReference type="OrthoDB" id="3254696at2759"/>
<evidence type="ECO:0008006" key="5">
    <source>
        <dbReference type="Google" id="ProtNLM"/>
    </source>
</evidence>
<reference evidence="3 4" key="1">
    <citation type="submission" date="2014-06" db="EMBL/GenBank/DDBJ databases">
        <title>Evolutionary Origins and Diversification of the Mycorrhizal Mutualists.</title>
        <authorList>
            <consortium name="DOE Joint Genome Institute"/>
            <consortium name="Mycorrhizal Genomics Consortium"/>
            <person name="Kohler A."/>
            <person name="Kuo A."/>
            <person name="Nagy L.G."/>
            <person name="Floudas D."/>
            <person name="Copeland A."/>
            <person name="Barry K.W."/>
            <person name="Cichocki N."/>
            <person name="Veneault-Fourrey C."/>
            <person name="LaButti K."/>
            <person name="Lindquist E.A."/>
            <person name="Lipzen A."/>
            <person name="Lundell T."/>
            <person name="Morin E."/>
            <person name="Murat C."/>
            <person name="Riley R."/>
            <person name="Ohm R."/>
            <person name="Sun H."/>
            <person name="Tunlid A."/>
            <person name="Henrissat B."/>
            <person name="Grigoriev I.V."/>
            <person name="Hibbett D.S."/>
            <person name="Martin F."/>
        </authorList>
    </citation>
    <scope>NUCLEOTIDE SEQUENCE [LARGE SCALE GENOMIC DNA]</scope>
    <source>
        <strain evidence="3 4">FD-325 SS-3</strain>
    </source>
</reference>
<dbReference type="HOGENOM" id="CLU_003292_2_3_1"/>
<evidence type="ECO:0000256" key="2">
    <source>
        <dbReference type="ARBA" id="ARBA00023172"/>
    </source>
</evidence>
<dbReference type="PANTHER" id="PTHR34605:SF3">
    <property type="entry name" value="P CELL-TYPE AGGLUTINATION PROTEIN MAP4-LIKE-RELATED"/>
    <property type="match status" value="1"/>
</dbReference>
<keyword evidence="1" id="KW-0238">DNA-binding</keyword>
<dbReference type="GO" id="GO:0006310">
    <property type="term" value="P:DNA recombination"/>
    <property type="evidence" value="ECO:0007669"/>
    <property type="project" value="UniProtKB-KW"/>
</dbReference>
<dbReference type="Gene3D" id="1.10.150.130">
    <property type="match status" value="1"/>
</dbReference>
<dbReference type="PANTHER" id="PTHR34605">
    <property type="entry name" value="PHAGE_INTEGRASE DOMAIN-CONTAINING PROTEIN"/>
    <property type="match status" value="1"/>
</dbReference>
<name>A0A0C9T1M1_PLICR</name>
<dbReference type="SUPFAM" id="SSF56349">
    <property type="entry name" value="DNA breaking-rejoining enzymes"/>
    <property type="match status" value="1"/>
</dbReference>
<gene>
    <name evidence="3" type="ORF">PLICRDRAFT_119867</name>
</gene>
<dbReference type="GO" id="GO:0003677">
    <property type="term" value="F:DNA binding"/>
    <property type="evidence" value="ECO:0007669"/>
    <property type="project" value="UniProtKB-KW"/>
</dbReference>
<dbReference type="AlphaFoldDB" id="A0A0C9T1M1"/>
<dbReference type="EMBL" id="KN832584">
    <property type="protein sequence ID" value="KII83079.1"/>
    <property type="molecule type" value="Genomic_DNA"/>
</dbReference>
<dbReference type="InterPro" id="IPR011010">
    <property type="entry name" value="DNA_brk_join_enz"/>
</dbReference>
<dbReference type="SUPFAM" id="SSF47823">
    <property type="entry name" value="lambda integrase-like, N-terminal domain"/>
    <property type="match status" value="1"/>
</dbReference>
<keyword evidence="2" id="KW-0233">DNA recombination</keyword>
<evidence type="ECO:0000313" key="4">
    <source>
        <dbReference type="Proteomes" id="UP000053263"/>
    </source>
</evidence>
<dbReference type="Proteomes" id="UP000053263">
    <property type="component" value="Unassembled WGS sequence"/>
</dbReference>
<sequence length="346" mass="38173">MSCPVRGTRFETALPTRVLEHTRSVIESSWAASTLSKHKSGLASFHRWCDSYAVPPDRRLPADEPLLCAFAASFAGRQQRTTVQNALSAVRAWHITHDQPWHGSLRLAYTLRGVDNLAPPHEPARLPVSARMIEILAEELDASSGLDACVLATASCSLWGQLRLGEALSPWARSFQRSAIPSVASLGSPSTEDDSRPLTLPWTKTSKAEGAVVMICRQTGTSDPISCLDTHLALNRLPADAPLFSYRSEGRLQCLTRKHFLVVVNRIWASHGFPRVSGHSFRIGGTTELLLRGVNPDIVKMMGRWRSDAFLRYWRFVEGLIPLHAERLGPIKAFFASLHTAVGARP</sequence>
<organism evidence="3 4">
    <name type="scientific">Plicaturopsis crispa FD-325 SS-3</name>
    <dbReference type="NCBI Taxonomy" id="944288"/>
    <lineage>
        <taxon>Eukaryota</taxon>
        <taxon>Fungi</taxon>
        <taxon>Dikarya</taxon>
        <taxon>Basidiomycota</taxon>
        <taxon>Agaricomycotina</taxon>
        <taxon>Agaricomycetes</taxon>
        <taxon>Agaricomycetidae</taxon>
        <taxon>Amylocorticiales</taxon>
        <taxon>Amylocorticiaceae</taxon>
        <taxon>Plicatura</taxon>
        <taxon>Plicaturopsis crispa</taxon>
    </lineage>
</organism>
<dbReference type="Gene3D" id="1.10.443.10">
    <property type="entry name" value="Intergrase catalytic core"/>
    <property type="match status" value="1"/>
</dbReference>
<proteinExistence type="predicted"/>
<evidence type="ECO:0000313" key="3">
    <source>
        <dbReference type="EMBL" id="KII83079.1"/>
    </source>
</evidence>
<dbReference type="GO" id="GO:0015074">
    <property type="term" value="P:DNA integration"/>
    <property type="evidence" value="ECO:0007669"/>
    <property type="project" value="InterPro"/>
</dbReference>
<protein>
    <recommendedName>
        <fullName evidence="5">DNA breaking-rejoining enzyme</fullName>
    </recommendedName>
</protein>
<dbReference type="InterPro" id="IPR052925">
    <property type="entry name" value="Phage_Integrase-like_Recomb"/>
</dbReference>
<evidence type="ECO:0000256" key="1">
    <source>
        <dbReference type="ARBA" id="ARBA00023125"/>
    </source>
</evidence>